<reference evidence="3 4" key="1">
    <citation type="submission" date="2018-06" db="EMBL/GenBank/DDBJ databases">
        <title>Thermoflavimicrobium daqus sp. nov., a thermophilic microbe isolated from Moutai-flavour Daqu.</title>
        <authorList>
            <person name="Wang X."/>
            <person name="Zhou H."/>
        </authorList>
    </citation>
    <scope>NUCLEOTIDE SEQUENCE [LARGE SCALE GENOMIC DNA]</scope>
    <source>
        <strain evidence="3 4">FBKL4.011</strain>
    </source>
</reference>
<reference evidence="3 4" key="2">
    <citation type="submission" date="2018-06" db="EMBL/GenBank/DDBJ databases">
        <authorList>
            <person name="Zhirakovskaya E."/>
        </authorList>
    </citation>
    <scope>NUCLEOTIDE SEQUENCE [LARGE SCALE GENOMIC DNA]</scope>
    <source>
        <strain evidence="3 4">FBKL4.011</strain>
    </source>
</reference>
<dbReference type="Proteomes" id="UP000251213">
    <property type="component" value="Unassembled WGS sequence"/>
</dbReference>
<dbReference type="EMBL" id="QJKK01000001">
    <property type="protein sequence ID" value="RAL26911.1"/>
    <property type="molecule type" value="Genomic_DNA"/>
</dbReference>
<keyword evidence="4" id="KW-1185">Reference proteome</keyword>
<evidence type="ECO:0000313" key="3">
    <source>
        <dbReference type="EMBL" id="RAL26911.1"/>
    </source>
</evidence>
<protein>
    <submittedName>
        <fullName evidence="3">Uncharacterized protein</fullName>
    </submittedName>
</protein>
<feature type="coiled-coil region" evidence="1">
    <location>
        <begin position="215"/>
        <end position="242"/>
    </location>
</feature>
<gene>
    <name evidence="3" type="ORF">DL897_02360</name>
</gene>
<comment type="caution">
    <text evidence="3">The sequence shown here is derived from an EMBL/GenBank/DDBJ whole genome shotgun (WGS) entry which is preliminary data.</text>
</comment>
<accession>A0A364K9D9</accession>
<keyword evidence="1" id="KW-0175">Coiled coil</keyword>
<evidence type="ECO:0000313" key="4">
    <source>
        <dbReference type="Proteomes" id="UP000251213"/>
    </source>
</evidence>
<evidence type="ECO:0000256" key="1">
    <source>
        <dbReference type="SAM" id="Coils"/>
    </source>
</evidence>
<dbReference type="AlphaFoldDB" id="A0A364K9D9"/>
<feature type="compositionally biased region" description="Polar residues" evidence="2">
    <location>
        <begin position="123"/>
        <end position="141"/>
    </location>
</feature>
<name>A0A364K9D9_9BACL</name>
<feature type="region of interest" description="Disordered" evidence="2">
    <location>
        <begin position="122"/>
        <end position="141"/>
    </location>
</feature>
<proteinExistence type="predicted"/>
<organism evidence="3 4">
    <name type="scientific">Thermoflavimicrobium daqui</name>
    <dbReference type="NCBI Taxonomy" id="2137476"/>
    <lineage>
        <taxon>Bacteria</taxon>
        <taxon>Bacillati</taxon>
        <taxon>Bacillota</taxon>
        <taxon>Bacilli</taxon>
        <taxon>Bacillales</taxon>
        <taxon>Thermoactinomycetaceae</taxon>
        <taxon>Thermoflavimicrobium</taxon>
    </lineage>
</organism>
<sequence>MEVKLKNIVEDWLLEKCKKKDSSCNSLQVWEAASQLEVDPLDVMGLFEHLCNHGYLPVSYRLQFYHVPKENSPDMEYMMVIREKGLTIYNYPLSSFTSEQGCWNPNGVFEFIEKLMEIRDSSPHISNSPQSDEGQMLFNQSTPSEVDPYLAPFQPIKYNLSVESSQSTGLHKGNPQWAQREKLLFEVAHRLDGTIGSMEKGIEASALILVKQGDAKALMKLLLSIEEELKEMRENISQHLSLEG</sequence>
<dbReference type="RefSeq" id="WP_113657515.1">
    <property type="nucleotide sequence ID" value="NZ_KZ845663.1"/>
</dbReference>
<dbReference type="OrthoDB" id="2996631at2"/>
<evidence type="ECO:0000256" key="2">
    <source>
        <dbReference type="SAM" id="MobiDB-lite"/>
    </source>
</evidence>